<dbReference type="VEuPathDB" id="FungiDB:ASPBRDRAFT_53585"/>
<evidence type="ECO:0000313" key="1">
    <source>
        <dbReference type="EMBL" id="OJJ73370.1"/>
    </source>
</evidence>
<name>A0A1L9UP05_ASPBC</name>
<accession>A0A1L9UP05</accession>
<sequence length="392" mass="44676">MTANMTQPSTQLPLEIQERIVDYATASSKYHGKRHLRTLRQVSRSFCAAASRALFSTCTVFIRDSNNNNNPFSDLDMLHHGSIAPYIRTLIIECRPPWDHFLTHPDINLQRWINLLSISLPRLVRLRRLEYQTMNDGTPDRENFSRHLANLLVQGLDVYPPPSLQEIDFQHHYPQFHDADDDDDDDILYPATAEYIPRPVMARLRHMQISYTSSTSSLFEREPTSIFSLLRHARHLISVEISGQMDGRRMTTKSCRSLVHPDAPLRSFALENVSVSAARLCGLRHFKQTLRHVSFRNVSLTAGTWEDVLCELRKLEGLTVLEVEMCGYDPRAKTETNGEAGSSIPSSKIATSRHEDLWALQKCVSVMQRNRILIADEAVPKVVDPFGRGVVC</sequence>
<reference evidence="2" key="1">
    <citation type="journal article" date="2017" name="Genome Biol.">
        <title>Comparative genomics reveals high biological diversity and specific adaptations in the industrially and medically important fungal genus Aspergillus.</title>
        <authorList>
            <person name="de Vries R.P."/>
            <person name="Riley R."/>
            <person name="Wiebenga A."/>
            <person name="Aguilar-Osorio G."/>
            <person name="Amillis S."/>
            <person name="Uchima C.A."/>
            <person name="Anderluh G."/>
            <person name="Asadollahi M."/>
            <person name="Askin M."/>
            <person name="Barry K."/>
            <person name="Battaglia E."/>
            <person name="Bayram O."/>
            <person name="Benocci T."/>
            <person name="Braus-Stromeyer S.A."/>
            <person name="Caldana C."/>
            <person name="Canovas D."/>
            <person name="Cerqueira G.C."/>
            <person name="Chen F."/>
            <person name="Chen W."/>
            <person name="Choi C."/>
            <person name="Clum A."/>
            <person name="Dos Santos R.A."/>
            <person name="Damasio A.R."/>
            <person name="Diallinas G."/>
            <person name="Emri T."/>
            <person name="Fekete E."/>
            <person name="Flipphi M."/>
            <person name="Freyberg S."/>
            <person name="Gallo A."/>
            <person name="Gournas C."/>
            <person name="Habgood R."/>
            <person name="Hainaut M."/>
            <person name="Harispe M.L."/>
            <person name="Henrissat B."/>
            <person name="Hilden K.S."/>
            <person name="Hope R."/>
            <person name="Hossain A."/>
            <person name="Karabika E."/>
            <person name="Karaffa L."/>
            <person name="Karanyi Z."/>
            <person name="Krasevec N."/>
            <person name="Kuo A."/>
            <person name="Kusch H."/>
            <person name="LaButti K."/>
            <person name="Lagendijk E.L."/>
            <person name="Lapidus A."/>
            <person name="Levasseur A."/>
            <person name="Lindquist E."/>
            <person name="Lipzen A."/>
            <person name="Logrieco A.F."/>
            <person name="MacCabe A."/>
            <person name="Maekelae M.R."/>
            <person name="Malavazi I."/>
            <person name="Melin P."/>
            <person name="Meyer V."/>
            <person name="Mielnichuk N."/>
            <person name="Miskei M."/>
            <person name="Molnar A.P."/>
            <person name="Mule G."/>
            <person name="Ngan C.Y."/>
            <person name="Orejas M."/>
            <person name="Orosz E."/>
            <person name="Ouedraogo J.P."/>
            <person name="Overkamp K.M."/>
            <person name="Park H.-S."/>
            <person name="Perrone G."/>
            <person name="Piumi F."/>
            <person name="Punt P.J."/>
            <person name="Ram A.F."/>
            <person name="Ramon A."/>
            <person name="Rauscher S."/>
            <person name="Record E."/>
            <person name="Riano-Pachon D.M."/>
            <person name="Robert V."/>
            <person name="Roehrig J."/>
            <person name="Ruller R."/>
            <person name="Salamov A."/>
            <person name="Salih N.S."/>
            <person name="Samson R.A."/>
            <person name="Sandor E."/>
            <person name="Sanguinetti M."/>
            <person name="Schuetze T."/>
            <person name="Sepcic K."/>
            <person name="Shelest E."/>
            <person name="Sherlock G."/>
            <person name="Sophianopoulou V."/>
            <person name="Squina F.M."/>
            <person name="Sun H."/>
            <person name="Susca A."/>
            <person name="Todd R.B."/>
            <person name="Tsang A."/>
            <person name="Unkles S.E."/>
            <person name="van de Wiele N."/>
            <person name="van Rossen-Uffink D."/>
            <person name="Oliveira J.V."/>
            <person name="Vesth T.C."/>
            <person name="Visser J."/>
            <person name="Yu J.-H."/>
            <person name="Zhou M."/>
            <person name="Andersen M.R."/>
            <person name="Archer D.B."/>
            <person name="Baker S.E."/>
            <person name="Benoit I."/>
            <person name="Brakhage A.A."/>
            <person name="Braus G.H."/>
            <person name="Fischer R."/>
            <person name="Frisvad J.C."/>
            <person name="Goldman G.H."/>
            <person name="Houbraken J."/>
            <person name="Oakley B."/>
            <person name="Pocsi I."/>
            <person name="Scazzocchio C."/>
            <person name="Seiboth B."/>
            <person name="vanKuyk P.A."/>
            <person name="Wortman J."/>
            <person name="Dyer P.S."/>
            <person name="Grigoriev I.V."/>
        </authorList>
    </citation>
    <scope>NUCLEOTIDE SEQUENCE [LARGE SCALE GENOMIC DNA]</scope>
    <source>
        <strain evidence="2">CBS 101740 / IMI 381727 / IBT 21946</strain>
    </source>
</reference>
<dbReference type="EMBL" id="KV878682">
    <property type="protein sequence ID" value="OJJ73370.1"/>
    <property type="molecule type" value="Genomic_DNA"/>
</dbReference>
<evidence type="ECO:0000313" key="2">
    <source>
        <dbReference type="Proteomes" id="UP000184499"/>
    </source>
</evidence>
<keyword evidence="2" id="KW-1185">Reference proteome</keyword>
<organism evidence="1 2">
    <name type="scientific">Aspergillus brasiliensis (strain CBS 101740 / IMI 381727 / IBT 21946)</name>
    <dbReference type="NCBI Taxonomy" id="767769"/>
    <lineage>
        <taxon>Eukaryota</taxon>
        <taxon>Fungi</taxon>
        <taxon>Dikarya</taxon>
        <taxon>Ascomycota</taxon>
        <taxon>Pezizomycotina</taxon>
        <taxon>Eurotiomycetes</taxon>
        <taxon>Eurotiomycetidae</taxon>
        <taxon>Eurotiales</taxon>
        <taxon>Aspergillaceae</taxon>
        <taxon>Aspergillus</taxon>
        <taxon>Aspergillus subgen. Circumdati</taxon>
    </lineage>
</organism>
<gene>
    <name evidence="1" type="ORF">ASPBRDRAFT_53585</name>
</gene>
<dbReference type="OMA" id="RRLEYQT"/>
<dbReference type="RefSeq" id="XP_067480618.1">
    <property type="nucleotide sequence ID" value="XM_067627093.1"/>
</dbReference>
<protein>
    <recommendedName>
        <fullName evidence="3">F-box domain-containing protein</fullName>
    </recommendedName>
</protein>
<dbReference type="AlphaFoldDB" id="A0A1L9UP05"/>
<dbReference type="GeneID" id="93579581"/>
<dbReference type="Proteomes" id="UP000184499">
    <property type="component" value="Unassembled WGS sequence"/>
</dbReference>
<proteinExistence type="predicted"/>
<evidence type="ECO:0008006" key="3">
    <source>
        <dbReference type="Google" id="ProtNLM"/>
    </source>
</evidence>
<dbReference type="OrthoDB" id="4509573at2759"/>